<name>A0A0N9R3I6_9VIRU</name>
<evidence type="ECO:0000256" key="1">
    <source>
        <dbReference type="SAM" id="Phobius"/>
    </source>
</evidence>
<keyword evidence="1" id="KW-0812">Transmembrane</keyword>
<protein>
    <submittedName>
        <fullName evidence="2">Uncharacterized protein</fullName>
    </submittedName>
</protein>
<evidence type="ECO:0000313" key="2">
    <source>
        <dbReference type="EMBL" id="ALH23178.1"/>
    </source>
</evidence>
<dbReference type="KEGG" id="vg:26049139"/>
<dbReference type="EMBL" id="KT820662">
    <property type="protein sequence ID" value="ALH23178.1"/>
    <property type="molecule type" value="Genomic_DNA"/>
</dbReference>
<keyword evidence="1" id="KW-0472">Membrane</keyword>
<feature type="transmembrane region" description="Helical" evidence="1">
    <location>
        <begin position="384"/>
        <end position="403"/>
    </location>
</feature>
<evidence type="ECO:0000313" key="3">
    <source>
        <dbReference type="Proteomes" id="UP000203826"/>
    </source>
</evidence>
<dbReference type="Proteomes" id="UP000203826">
    <property type="component" value="Segment"/>
</dbReference>
<organism evidence="2 3">
    <name type="scientific">Chrysochromulina ericina virus CeV-01B</name>
    <dbReference type="NCBI Taxonomy" id="3070830"/>
    <lineage>
        <taxon>Viruses</taxon>
        <taxon>Varidnaviria</taxon>
        <taxon>Bamfordvirae</taxon>
        <taxon>Nucleocytoviricota</taxon>
        <taxon>Megaviricetes</taxon>
        <taxon>Imitervirales</taxon>
        <taxon>Mesomimiviridae</taxon>
        <taxon>Tethysvirus</taxon>
        <taxon>Tethysvirus raunefjordenense</taxon>
    </lineage>
</organism>
<keyword evidence="3" id="KW-1185">Reference proteome</keyword>
<sequence>MSCINEKSNVTEQASLWNHKKQKMINAESSRNVGLQQNNGLWASEGFIGGVSQVPIDRALEGSSDIPFPPPPTEIKINSNLKQNSNVVKLEQQFNRLLAQYTTQYQLMAEELMSNNNLSILQKYANNNVKHNNNYYHVNEFGFSQGYDNDAWGNRSVSCSRDPVEITSDEFTKLLGGPNMGKGQACSVAGFNVENAENGEASWVDIKGVRHVYPKDVWDKRNSSCTMTPRALDATEYNSIVKGSDMTETSFCERLNVDPKILQNLANLNKQLLNLGTQLLQETNKISSNDATINTHIETLQKTINNKLKQLQHVDQSFNESIKLGNAGSGVMIGGSALNHSIEASTRDSELILRMNYLKYIGGLLLVIFLVIFIFATFSSDRQSVVSVIILLLVAAALLYNFWNYIYLKFF</sequence>
<proteinExistence type="predicted"/>
<keyword evidence="1" id="KW-1133">Transmembrane helix</keyword>
<gene>
    <name evidence="2" type="ORF">ceV_272</name>
</gene>
<feature type="transmembrane region" description="Helical" evidence="1">
    <location>
        <begin position="357"/>
        <end position="378"/>
    </location>
</feature>
<reference evidence="2 3" key="1">
    <citation type="journal article" date="2015" name="Genome Announc.">
        <title>The 474-Kilobase-Pair Complete Genome Sequence of CeV-01B, a Virus Infecting Haptolina (Chrysochromulina) ericina (Prymnesiophyceae).</title>
        <authorList>
            <person name="Gallot-Lavallee L."/>
            <person name="Pagarete A."/>
            <person name="Legendre M."/>
            <person name="Santini S."/>
            <person name="Sandaa R.A."/>
            <person name="Himmelbauer H."/>
            <person name="Ogata H."/>
            <person name="Bratbak G."/>
            <person name="Claverie J.M."/>
        </authorList>
    </citation>
    <scope>NUCLEOTIDE SEQUENCE [LARGE SCALE GENOMIC DNA]</scope>
    <source>
        <strain evidence="2">CeV-01B</strain>
    </source>
</reference>
<accession>A0A0N9R3I6</accession>